<proteinExistence type="predicted"/>
<evidence type="ECO:0000313" key="2">
    <source>
        <dbReference type="Proteomes" id="UP001055811"/>
    </source>
</evidence>
<dbReference type="EMBL" id="CM042009">
    <property type="protein sequence ID" value="KAI3788083.1"/>
    <property type="molecule type" value="Genomic_DNA"/>
</dbReference>
<comment type="caution">
    <text evidence="1">The sequence shown here is derived from an EMBL/GenBank/DDBJ whole genome shotgun (WGS) entry which is preliminary data.</text>
</comment>
<keyword evidence="2" id="KW-1185">Reference proteome</keyword>
<gene>
    <name evidence="1" type="ORF">L2E82_00730</name>
</gene>
<reference evidence="1 2" key="2">
    <citation type="journal article" date="2022" name="Mol. Ecol. Resour.">
        <title>The genomes of chicory, endive, great burdock and yacon provide insights into Asteraceae paleo-polyploidization history and plant inulin production.</title>
        <authorList>
            <person name="Fan W."/>
            <person name="Wang S."/>
            <person name="Wang H."/>
            <person name="Wang A."/>
            <person name="Jiang F."/>
            <person name="Liu H."/>
            <person name="Zhao H."/>
            <person name="Xu D."/>
            <person name="Zhang Y."/>
        </authorList>
    </citation>
    <scope>NUCLEOTIDE SEQUENCE [LARGE SCALE GENOMIC DNA]</scope>
    <source>
        <strain evidence="2">cv. Punajuju</strain>
        <tissue evidence="1">Leaves</tissue>
    </source>
</reference>
<dbReference type="Proteomes" id="UP001055811">
    <property type="component" value="Linkage Group LG01"/>
</dbReference>
<name>A0ACB9GY17_CICIN</name>
<evidence type="ECO:0000313" key="1">
    <source>
        <dbReference type="EMBL" id="KAI3788083.1"/>
    </source>
</evidence>
<protein>
    <submittedName>
        <fullName evidence="1">Uncharacterized protein</fullName>
    </submittedName>
</protein>
<reference evidence="2" key="1">
    <citation type="journal article" date="2022" name="Mol. Ecol. Resour.">
        <title>The genomes of chicory, endive, great burdock and yacon provide insights into Asteraceae palaeo-polyploidization history and plant inulin production.</title>
        <authorList>
            <person name="Fan W."/>
            <person name="Wang S."/>
            <person name="Wang H."/>
            <person name="Wang A."/>
            <person name="Jiang F."/>
            <person name="Liu H."/>
            <person name="Zhao H."/>
            <person name="Xu D."/>
            <person name="Zhang Y."/>
        </authorList>
    </citation>
    <scope>NUCLEOTIDE SEQUENCE [LARGE SCALE GENOMIC DNA]</scope>
    <source>
        <strain evidence="2">cv. Punajuju</strain>
    </source>
</reference>
<accession>A0ACB9GY17</accession>
<sequence>MHNFLYRSMENQHSSFSSMKTCSINLKLYMYTKPMLIRKIRSRICLQTLPVIPTRANPVFKMVHAVHITNQNLSISEPQTLGPGSILISCIILAASFNRFARPRISTIQA</sequence>
<organism evidence="1 2">
    <name type="scientific">Cichorium intybus</name>
    <name type="common">Chicory</name>
    <dbReference type="NCBI Taxonomy" id="13427"/>
    <lineage>
        <taxon>Eukaryota</taxon>
        <taxon>Viridiplantae</taxon>
        <taxon>Streptophyta</taxon>
        <taxon>Embryophyta</taxon>
        <taxon>Tracheophyta</taxon>
        <taxon>Spermatophyta</taxon>
        <taxon>Magnoliopsida</taxon>
        <taxon>eudicotyledons</taxon>
        <taxon>Gunneridae</taxon>
        <taxon>Pentapetalae</taxon>
        <taxon>asterids</taxon>
        <taxon>campanulids</taxon>
        <taxon>Asterales</taxon>
        <taxon>Asteraceae</taxon>
        <taxon>Cichorioideae</taxon>
        <taxon>Cichorieae</taxon>
        <taxon>Cichoriinae</taxon>
        <taxon>Cichorium</taxon>
    </lineage>
</organism>